<accession>A0A2L0H785</accession>
<evidence type="ECO:0000313" key="2">
    <source>
        <dbReference type="Proteomes" id="UP000239340"/>
    </source>
</evidence>
<reference evidence="1 2" key="1">
    <citation type="submission" date="2017-10" db="EMBL/GenBank/DDBJ databases">
        <title>Analysis of the genome sequences of Rhizobium populations associated to common bean (phaseolus vulgaris).</title>
        <authorList>
            <person name="Bustos P."/>
            <person name="Santamaria R.I."/>
            <person name="Miranda-Sanchez F."/>
            <person name="Perez-Carrascal O."/>
            <person name="Juarez S."/>
            <person name="Lozano L."/>
            <person name="Martinez-Flores I."/>
            <person name="Vinuesa P."/>
            <person name="Martinez-Romero E."/>
            <person name="Cevallos M.A."/>
            <person name="Romero D."/>
            <person name="Davila G."/>
            <person name="Gonzalez V."/>
        </authorList>
    </citation>
    <scope>NUCLEOTIDE SEQUENCE [LARGE SCALE GENOMIC DNA]</scope>
    <source>
        <strain evidence="1 2">NXT3</strain>
    </source>
</reference>
<organism evidence="1 2">
    <name type="scientific">Rhizobium fredii</name>
    <name type="common">Sinorhizobium fredii</name>
    <dbReference type="NCBI Taxonomy" id="380"/>
    <lineage>
        <taxon>Bacteria</taxon>
        <taxon>Pseudomonadati</taxon>
        <taxon>Pseudomonadota</taxon>
        <taxon>Alphaproteobacteria</taxon>
        <taxon>Hyphomicrobiales</taxon>
        <taxon>Rhizobiaceae</taxon>
        <taxon>Sinorhizobium/Ensifer group</taxon>
        <taxon>Sinorhizobium</taxon>
    </lineage>
</organism>
<dbReference type="RefSeq" id="WP_104839540.1">
    <property type="nucleotide sequence ID" value="NZ_CP024307.1"/>
</dbReference>
<dbReference type="AlphaFoldDB" id="A0A2L0H785"/>
<dbReference type="Proteomes" id="UP000239340">
    <property type="component" value="Chromosome"/>
</dbReference>
<sequence>MFCGRQDIVTLPASDFRAFATALSVDDWFAAASAVPRAKARYDAGGVARKGYDGAAAVSSVKRGVRDAS</sequence>
<dbReference type="EMBL" id="CP024307">
    <property type="protein sequence ID" value="AUX77340.1"/>
    <property type="molecule type" value="Genomic_DNA"/>
</dbReference>
<protein>
    <submittedName>
        <fullName evidence="1">Uncharacterized protein</fullName>
    </submittedName>
</protein>
<evidence type="ECO:0000313" key="1">
    <source>
        <dbReference type="EMBL" id="AUX77340.1"/>
    </source>
</evidence>
<gene>
    <name evidence="1" type="ORF">NXT3_CH02782</name>
</gene>
<proteinExistence type="predicted"/>
<name>A0A2L0H785_RHIFR</name>